<keyword evidence="2" id="KW-1185">Reference proteome</keyword>
<name>A0ABZ0Z4A2_9CAUD</name>
<evidence type="ECO:0000313" key="2">
    <source>
        <dbReference type="Proteomes" id="UP001346559"/>
    </source>
</evidence>
<reference evidence="1 2" key="1">
    <citation type="submission" date="2023-11" db="EMBL/GenBank/DDBJ databases">
        <authorList>
            <person name="Cook R."/>
            <person name="Crisci M."/>
            <person name="Pye H."/>
            <person name="Adriaenssens E."/>
            <person name="Santini J."/>
        </authorList>
    </citation>
    <scope>NUCLEOTIDE SEQUENCE [LARGE SCALE GENOMIC DNA]</scope>
    <source>
        <strain evidence="1">Lak_Megaphage_RVC_AP1_GC26</strain>
    </source>
</reference>
<evidence type="ECO:0008006" key="3">
    <source>
        <dbReference type="Google" id="ProtNLM"/>
    </source>
</evidence>
<dbReference type="EMBL" id="OR769218">
    <property type="protein sequence ID" value="WQJ53991.1"/>
    <property type="molecule type" value="Genomic_DNA"/>
</dbReference>
<evidence type="ECO:0000313" key="1">
    <source>
        <dbReference type="EMBL" id="WQJ53991.1"/>
    </source>
</evidence>
<sequence length="179" mass="20038">MKKIIIMLTVLLSFVCVNNVMAQNSYKDVFKKANNTFNMAIHFGGIGCSQDLGLQEFLVSTTIKGVYVDFGGWPSTHGSDVDVDVWDDDKAITCHLGYQVPVTNWLRIIPMVGYAYDATGTTDGYNWSCDSNGIHNKFNIDEKVEGLDYGAAVVFNINHVNIQGTYTKYNWYIGIGYEF</sequence>
<organism evidence="1 2">
    <name type="scientific">phage Lak_Megaphage_RVC_AP1_GC26</name>
    <dbReference type="NCBI Taxonomy" id="3109224"/>
    <lineage>
        <taxon>Viruses</taxon>
        <taxon>Duplodnaviria</taxon>
        <taxon>Heunggongvirae</taxon>
        <taxon>Uroviricota</taxon>
        <taxon>Caudoviricetes</taxon>
        <taxon>Caudoviricetes code 15 clade</taxon>
    </lineage>
</organism>
<proteinExistence type="predicted"/>
<protein>
    <recommendedName>
        <fullName evidence="3">Outer membrane protein beta-barrel domain-containing protein</fullName>
    </recommendedName>
</protein>
<accession>A0ABZ0Z4A2</accession>
<dbReference type="Proteomes" id="UP001346559">
    <property type="component" value="Segment"/>
</dbReference>